<dbReference type="EMBL" id="JADGJD010000446">
    <property type="protein sequence ID" value="KAJ3051012.1"/>
    <property type="molecule type" value="Genomic_DNA"/>
</dbReference>
<gene>
    <name evidence="3" type="ORF">HK097_008013</name>
</gene>
<evidence type="ECO:0000313" key="3">
    <source>
        <dbReference type="EMBL" id="KAJ3051012.1"/>
    </source>
</evidence>
<dbReference type="Proteomes" id="UP001212841">
    <property type="component" value="Unassembled WGS sequence"/>
</dbReference>
<protein>
    <submittedName>
        <fullName evidence="3">Uncharacterized protein</fullName>
    </submittedName>
</protein>
<comment type="caution">
    <text evidence="3">The sequence shown here is derived from an EMBL/GenBank/DDBJ whole genome shotgun (WGS) entry which is preliminary data.</text>
</comment>
<keyword evidence="1" id="KW-0175">Coiled coil</keyword>
<feature type="region of interest" description="Disordered" evidence="2">
    <location>
        <begin position="409"/>
        <end position="432"/>
    </location>
</feature>
<proteinExistence type="predicted"/>
<evidence type="ECO:0000313" key="4">
    <source>
        <dbReference type="Proteomes" id="UP001212841"/>
    </source>
</evidence>
<keyword evidence="4" id="KW-1185">Reference proteome</keyword>
<evidence type="ECO:0000256" key="2">
    <source>
        <dbReference type="SAM" id="MobiDB-lite"/>
    </source>
</evidence>
<feature type="compositionally biased region" description="Basic and acidic residues" evidence="2">
    <location>
        <begin position="409"/>
        <end position="422"/>
    </location>
</feature>
<accession>A0AAD5X4T9</accession>
<organism evidence="3 4">
    <name type="scientific">Rhizophlyctis rosea</name>
    <dbReference type="NCBI Taxonomy" id="64517"/>
    <lineage>
        <taxon>Eukaryota</taxon>
        <taxon>Fungi</taxon>
        <taxon>Fungi incertae sedis</taxon>
        <taxon>Chytridiomycota</taxon>
        <taxon>Chytridiomycota incertae sedis</taxon>
        <taxon>Chytridiomycetes</taxon>
        <taxon>Rhizophlyctidales</taxon>
        <taxon>Rhizophlyctidaceae</taxon>
        <taxon>Rhizophlyctis</taxon>
    </lineage>
</organism>
<evidence type="ECO:0000256" key="1">
    <source>
        <dbReference type="SAM" id="Coils"/>
    </source>
</evidence>
<dbReference type="AlphaFoldDB" id="A0AAD5X4T9"/>
<name>A0AAD5X4T9_9FUNG</name>
<sequence length="966" mass="109254">MAKVKVSYILEGGDGDVYTLEIESIGQLKDAACRLYENDNVVEPDCSLQATIESQDGQVISDAHLVASFPNLETYIQHHNVSLLKPVIVTVTQRRKGKRPRQDDDTEEENKRLRAENEQLRAANRELQSRQMATVADPLILRRPPPRPFTPVHHQPLLQLGDLLPPNVPRLPLDNTTFDLTFFEKDIDQPDFRHAVCQWYRNFVFEENSFLRKFSIQYADANYSAILAGLPQLKKTRAQVVLLTVLAMVSRFAILFVRSAGGEDSMARFEEEFGNLGTQAENLIGATVALNPRQQAFFRCEVVRAKVFKRKHYFVKKSEGHDILQHRASPVVVIGRANGCDITNIFDSTKTYRRQPVDNLGTHMNDKVMKFDERSDKRRFGVVFDEGDLTASSPGRSKTITERMIHREPLWGDDGDREKEGEAAGSDEEEADMRPGDILAMKVGVGIMRETAAFVAYTSATWPALLLANPTELQEEFILTEIPFENLDPPYVGFVKGEGVRTVQVKSVTERKWRSGFTKDVWFTDGVGISEMLDELIDDYRRTDAYRSIYISTPRTTRRANQKVLAAKIASEFGSRVPMATFTFFGGDEDIANQIFVTQGDGQGEWFASKEEVEDELYDMFRGHPSVSGVSVKTITRRGGDDDGFCSTLPKFDGWVIDIHGVDARGKTLRVCHFFDVIKKLFEAKGRSIFAIAISGYMGGRGTPFKSSRHDPPLTDLYFNITKGPNARYVYRHFEDNNQISGRLSGRDAVERDRTLWISQGGWEELETALGFVMELTKACKGLERFTLQLAVAEVMKTNPKGSLKEALQGFAEHALTRYDFHKRSKEVTEETMIQVHAEPDGGPATGRHVKKQAATILRVLRDNEGQYLEVADMVNYLAKRGELRNVDENGHASRYDARGVAPQVFVFETPHREDKEIRQLKSIIAGVLNSKFGGRPDGDFEEGNWQYEKRQGNQNHNEFAAFRIR</sequence>
<reference evidence="3" key="1">
    <citation type="submission" date="2020-05" db="EMBL/GenBank/DDBJ databases">
        <title>Phylogenomic resolution of chytrid fungi.</title>
        <authorList>
            <person name="Stajich J.E."/>
            <person name="Amses K."/>
            <person name="Simmons R."/>
            <person name="Seto K."/>
            <person name="Myers J."/>
            <person name="Bonds A."/>
            <person name="Quandt C.A."/>
            <person name="Barry K."/>
            <person name="Liu P."/>
            <person name="Grigoriev I."/>
            <person name="Longcore J.E."/>
            <person name="James T.Y."/>
        </authorList>
    </citation>
    <scope>NUCLEOTIDE SEQUENCE</scope>
    <source>
        <strain evidence="3">JEL0318</strain>
    </source>
</reference>
<feature type="coiled-coil region" evidence="1">
    <location>
        <begin position="103"/>
        <end position="133"/>
    </location>
</feature>